<evidence type="ECO:0000313" key="11">
    <source>
        <dbReference type="Proteomes" id="UP001153365"/>
    </source>
</evidence>
<evidence type="ECO:0000256" key="8">
    <source>
        <dbReference type="ARBA" id="ARBA00030039"/>
    </source>
</evidence>
<evidence type="ECO:0000256" key="4">
    <source>
        <dbReference type="ARBA" id="ARBA00022454"/>
    </source>
</evidence>
<dbReference type="PANTHER" id="PTHR13989">
    <property type="entry name" value="REPLICATION PROTEIN A-RELATED"/>
    <property type="match status" value="1"/>
</dbReference>
<proteinExistence type="predicted"/>
<dbReference type="EMBL" id="CALTRL010006179">
    <property type="protein sequence ID" value="CAH7689993.1"/>
    <property type="molecule type" value="Genomic_DNA"/>
</dbReference>
<evidence type="ECO:0000256" key="7">
    <source>
        <dbReference type="ARBA" id="ARBA00023242"/>
    </source>
</evidence>
<dbReference type="GO" id="GO:0005634">
    <property type="term" value="C:nucleus"/>
    <property type="evidence" value="ECO:0007669"/>
    <property type="project" value="UniProtKB-SubCell"/>
</dbReference>
<feature type="compositionally biased region" description="Low complexity" evidence="9">
    <location>
        <begin position="116"/>
        <end position="129"/>
    </location>
</feature>
<evidence type="ECO:0000256" key="3">
    <source>
        <dbReference type="ARBA" id="ARBA00017411"/>
    </source>
</evidence>
<name>A0AAV0BRE1_PHAPC</name>
<dbReference type="AlphaFoldDB" id="A0AAV0BRE1"/>
<comment type="subcellular location">
    <subcellularLocation>
        <location evidence="2">Chromosome</location>
        <location evidence="2">Telomere</location>
    </subcellularLocation>
    <subcellularLocation>
        <location evidence="1">Nucleus</location>
    </subcellularLocation>
</comment>
<organism evidence="10 11">
    <name type="scientific">Phakopsora pachyrhizi</name>
    <name type="common">Asian soybean rust disease fungus</name>
    <dbReference type="NCBI Taxonomy" id="170000"/>
    <lineage>
        <taxon>Eukaryota</taxon>
        <taxon>Fungi</taxon>
        <taxon>Dikarya</taxon>
        <taxon>Basidiomycota</taxon>
        <taxon>Pucciniomycotina</taxon>
        <taxon>Pucciniomycetes</taxon>
        <taxon>Pucciniales</taxon>
        <taxon>Phakopsoraceae</taxon>
        <taxon>Phakopsora</taxon>
    </lineage>
</organism>
<evidence type="ECO:0000256" key="1">
    <source>
        <dbReference type="ARBA" id="ARBA00004123"/>
    </source>
</evidence>
<dbReference type="GO" id="GO:0000781">
    <property type="term" value="C:chromosome, telomeric region"/>
    <property type="evidence" value="ECO:0007669"/>
    <property type="project" value="UniProtKB-SubCell"/>
</dbReference>
<dbReference type="GO" id="GO:0003677">
    <property type="term" value="F:DNA binding"/>
    <property type="evidence" value="ECO:0007669"/>
    <property type="project" value="UniProtKB-KW"/>
</dbReference>
<reference evidence="10" key="1">
    <citation type="submission" date="2022-06" db="EMBL/GenBank/DDBJ databases">
        <authorList>
            <consortium name="SYNGENTA / RWTH Aachen University"/>
        </authorList>
    </citation>
    <scope>NUCLEOTIDE SEQUENCE</scope>
</reference>
<dbReference type="PANTHER" id="PTHR13989:SF33">
    <property type="entry name" value="CST COMPLEX SUBUNIT STN1"/>
    <property type="match status" value="1"/>
</dbReference>
<evidence type="ECO:0000256" key="2">
    <source>
        <dbReference type="ARBA" id="ARBA00004574"/>
    </source>
</evidence>
<evidence type="ECO:0000256" key="9">
    <source>
        <dbReference type="SAM" id="MobiDB-lite"/>
    </source>
</evidence>
<keyword evidence="7" id="KW-0539">Nucleus</keyword>
<feature type="compositionally biased region" description="Basic residues" evidence="9">
    <location>
        <begin position="12"/>
        <end position="25"/>
    </location>
</feature>
<feature type="region of interest" description="Disordered" evidence="9">
    <location>
        <begin position="100"/>
        <end position="147"/>
    </location>
</feature>
<evidence type="ECO:0000313" key="10">
    <source>
        <dbReference type="EMBL" id="CAH7689993.1"/>
    </source>
</evidence>
<dbReference type="InterPro" id="IPR012340">
    <property type="entry name" value="NA-bd_OB-fold"/>
</dbReference>
<keyword evidence="5" id="KW-0779">Telomere</keyword>
<gene>
    <name evidence="10" type="ORF">PPACK8108_LOCUS25203</name>
</gene>
<feature type="region of interest" description="Disordered" evidence="9">
    <location>
        <begin position="1"/>
        <end position="43"/>
    </location>
</feature>
<accession>A0AAV0BRE1</accession>
<keyword evidence="4" id="KW-0158">Chromosome</keyword>
<dbReference type="Proteomes" id="UP001153365">
    <property type="component" value="Unassembled WGS sequence"/>
</dbReference>
<comment type="caution">
    <text evidence="10">The sequence shown here is derived from an EMBL/GenBank/DDBJ whole genome shotgun (WGS) entry which is preliminary data.</text>
</comment>
<keyword evidence="11" id="KW-1185">Reference proteome</keyword>
<feature type="compositionally biased region" description="Low complexity" evidence="9">
    <location>
        <begin position="136"/>
        <end position="147"/>
    </location>
</feature>
<evidence type="ECO:0000256" key="5">
    <source>
        <dbReference type="ARBA" id="ARBA00022895"/>
    </source>
</evidence>
<sequence length="621" mass="70846">MVEIQTGFQKLRNQRKLTQNHKGKQVWRADEDPGSSQSVYPLPKSLKHKNISSSLLKKIEFASSSSDPFEEKIDESPIEIIEIDSSSESSSDDELVESILLGRPPPTSTPNLILTSPSQSQPQSQSQSQPKRRPQPQHQPQPRFSPSDLRWMNVYFSKPVSTVLTTCSSLVVPPSAINGLPLDRLESLLAEDKWRIKREIISSPGNNQKIDCWVQADGWPAKTFKVCGWFVGVDRREKYLNYYVDDGTAVLECQISLSSAQSIFEERHTEKQSEEVLIYNSSHSKVHQNRDARLDAYIRPSSSPKKLSIQAPKEQQIKASEELIQKYANIMIGTTVQVTGQPKEMFRGLKRILEVESISFEDSNGEIKFRNELNKLRSTTYSQWPFRLSRAWPSFNSNYRECSISNGSSTFGNRTADFNVSVRSQPKHLRLPAARSLRLEQLNLPLFVTYLAHHINQNYIDKGKRTSGKQRISINELMKDPDLMEFAERLSNRLNPPTSQPAINIAGNSKFLNKQPQTARIRVNEPRRLFNKGIIKLVEQGVLIISVEDEKREEMFTLPDIYSLGPKLKELIQRNKAIRDLMVDDQLENGAGIDLILNDLKKDELWKYVTKDSVKSVLKQL</sequence>
<keyword evidence="6" id="KW-0238">DNA-binding</keyword>
<dbReference type="Gene3D" id="2.40.50.140">
    <property type="entry name" value="Nucleic acid-binding proteins"/>
    <property type="match status" value="1"/>
</dbReference>
<evidence type="ECO:0000256" key="6">
    <source>
        <dbReference type="ARBA" id="ARBA00023125"/>
    </source>
</evidence>
<dbReference type="InterPro" id="IPR040260">
    <property type="entry name" value="RFA2-like"/>
</dbReference>
<protein>
    <recommendedName>
        <fullName evidence="3">CST complex subunit STN1</fullName>
    </recommendedName>
    <alternativeName>
        <fullName evidence="8">Suppressor of cdc thirteen homolog</fullName>
    </alternativeName>
</protein>